<name>A0A6I2MMK3_9FLAO</name>
<organism evidence="1 2">
    <name type="scientific">Maribacter luteus</name>
    <dbReference type="NCBI Taxonomy" id="2594478"/>
    <lineage>
        <taxon>Bacteria</taxon>
        <taxon>Pseudomonadati</taxon>
        <taxon>Bacteroidota</taxon>
        <taxon>Flavobacteriia</taxon>
        <taxon>Flavobacteriales</taxon>
        <taxon>Flavobacteriaceae</taxon>
        <taxon>Maribacter</taxon>
    </lineage>
</organism>
<protein>
    <submittedName>
        <fullName evidence="1">Uncharacterized protein</fullName>
    </submittedName>
</protein>
<accession>A0A6I2MMK3</accession>
<dbReference type="OrthoDB" id="1160164at2"/>
<evidence type="ECO:0000313" key="1">
    <source>
        <dbReference type="EMBL" id="MRX64212.1"/>
    </source>
</evidence>
<dbReference type="Proteomes" id="UP000443153">
    <property type="component" value="Unassembled WGS sequence"/>
</dbReference>
<proteinExistence type="predicted"/>
<comment type="caution">
    <text evidence="1">The sequence shown here is derived from an EMBL/GenBank/DDBJ whole genome shotgun (WGS) entry which is preliminary data.</text>
</comment>
<dbReference type="RefSeq" id="WP_154365837.1">
    <property type="nucleotide sequence ID" value="NZ_WKJH01000005.1"/>
</dbReference>
<dbReference type="AlphaFoldDB" id="A0A6I2MMK3"/>
<reference evidence="1 2" key="1">
    <citation type="submission" date="2019-11" db="EMBL/GenBank/DDBJ databases">
        <title>Maribacter lutea sp. nov., a marine bacterium isolated from intertidal sand.</title>
        <authorList>
            <person name="Liu A."/>
        </authorList>
    </citation>
    <scope>NUCLEOTIDE SEQUENCE [LARGE SCALE GENOMIC DNA]</scope>
    <source>
        <strain evidence="1 2">RZ05</strain>
    </source>
</reference>
<gene>
    <name evidence="1" type="ORF">GJ691_08520</name>
</gene>
<dbReference type="EMBL" id="WKJH01000005">
    <property type="protein sequence ID" value="MRX64212.1"/>
    <property type="molecule type" value="Genomic_DNA"/>
</dbReference>
<keyword evidence="2" id="KW-1185">Reference proteome</keyword>
<evidence type="ECO:0000313" key="2">
    <source>
        <dbReference type="Proteomes" id="UP000443153"/>
    </source>
</evidence>
<sequence>MNKYYPIIISLLFTCSACNNKKNTKSDIDIEFTQDTLEVGYTYWWPESGPFVGQCGEELALVFSGTITDILPTTDEAGPLYNSQKGYIQINQVYKIKDLAHNTYANQQFFVSDCFDGLDLKKDDQVLVICYDYENDLSIPGDKSILKIDSFDDPLISSIKKYIDADQNALKLTKDLQLWEKVGLDENLSQIIECAKESK</sequence>